<dbReference type="GO" id="GO:0005634">
    <property type="term" value="C:nucleus"/>
    <property type="evidence" value="ECO:0007669"/>
    <property type="project" value="InterPro"/>
</dbReference>
<dbReference type="PANTHER" id="PTHR28122">
    <property type="entry name" value="E3 UBIQUITIN-PROTEIN LIGASE SUBSTRATE RECEPTOR MMS22"/>
    <property type="match status" value="1"/>
</dbReference>
<feature type="compositionally biased region" description="Polar residues" evidence="1">
    <location>
        <begin position="179"/>
        <end position="194"/>
    </location>
</feature>
<dbReference type="GO" id="GO:0031297">
    <property type="term" value="P:replication fork processing"/>
    <property type="evidence" value="ECO:0007669"/>
    <property type="project" value="InterPro"/>
</dbReference>
<feature type="compositionally biased region" description="Polar residues" evidence="1">
    <location>
        <begin position="686"/>
        <end position="697"/>
    </location>
</feature>
<evidence type="ECO:0000313" key="3">
    <source>
        <dbReference type="Proteomes" id="UP000504636"/>
    </source>
</evidence>
<feature type="region of interest" description="Disordered" evidence="1">
    <location>
        <begin position="262"/>
        <end position="284"/>
    </location>
</feature>
<feature type="non-terminal residue" evidence="2">
    <location>
        <position position="1"/>
    </location>
</feature>
<dbReference type="OrthoDB" id="2386201at2759"/>
<dbReference type="Pfam" id="PF09462">
    <property type="entry name" value="Mus7"/>
    <property type="match status" value="1"/>
</dbReference>
<feature type="region of interest" description="Disordered" evidence="1">
    <location>
        <begin position="503"/>
        <end position="560"/>
    </location>
</feature>
<organism evidence="2">
    <name type="scientific">Mytilinidion resinicola</name>
    <dbReference type="NCBI Taxonomy" id="574789"/>
    <lineage>
        <taxon>Eukaryota</taxon>
        <taxon>Fungi</taxon>
        <taxon>Dikarya</taxon>
        <taxon>Ascomycota</taxon>
        <taxon>Pezizomycotina</taxon>
        <taxon>Dothideomycetes</taxon>
        <taxon>Pleosporomycetidae</taxon>
        <taxon>Mytilinidiales</taxon>
        <taxon>Mytilinidiaceae</taxon>
        <taxon>Mytilinidion</taxon>
    </lineage>
</organism>
<evidence type="ECO:0000313" key="4">
    <source>
        <dbReference type="RefSeq" id="XP_033575717.1"/>
    </source>
</evidence>
<dbReference type="GeneID" id="54456560"/>
<feature type="region of interest" description="Disordered" evidence="1">
    <location>
        <begin position="404"/>
        <end position="490"/>
    </location>
</feature>
<reference evidence="2 4" key="1">
    <citation type="journal article" date="2020" name="Stud. Mycol.">
        <title>101 Dothideomycetes genomes: a test case for predicting lifestyles and emergence of pathogens.</title>
        <authorList>
            <person name="Haridas S."/>
            <person name="Albert R."/>
            <person name="Binder M."/>
            <person name="Bloem J."/>
            <person name="Labutti K."/>
            <person name="Salamov A."/>
            <person name="Andreopoulos B."/>
            <person name="Baker S."/>
            <person name="Barry K."/>
            <person name="Bills G."/>
            <person name="Bluhm B."/>
            <person name="Cannon C."/>
            <person name="Castanera R."/>
            <person name="Culley D."/>
            <person name="Daum C."/>
            <person name="Ezra D."/>
            <person name="Gonzalez J."/>
            <person name="Henrissat B."/>
            <person name="Kuo A."/>
            <person name="Liang C."/>
            <person name="Lipzen A."/>
            <person name="Lutzoni F."/>
            <person name="Magnuson J."/>
            <person name="Mondo S."/>
            <person name="Nolan M."/>
            <person name="Ohm R."/>
            <person name="Pangilinan J."/>
            <person name="Park H.-J."/>
            <person name="Ramirez L."/>
            <person name="Alfaro M."/>
            <person name="Sun H."/>
            <person name="Tritt A."/>
            <person name="Yoshinaga Y."/>
            <person name="Zwiers L.-H."/>
            <person name="Turgeon B."/>
            <person name="Goodwin S."/>
            <person name="Spatafora J."/>
            <person name="Crous P."/>
            <person name="Grigoriev I."/>
        </authorList>
    </citation>
    <scope>NUCLEOTIDE SEQUENCE</scope>
    <source>
        <strain evidence="2 4">CBS 304.34</strain>
    </source>
</reference>
<feature type="compositionally biased region" description="Basic and acidic residues" evidence="1">
    <location>
        <begin position="448"/>
        <end position="460"/>
    </location>
</feature>
<reference evidence="4" key="2">
    <citation type="submission" date="2020-04" db="EMBL/GenBank/DDBJ databases">
        <authorList>
            <consortium name="NCBI Genome Project"/>
        </authorList>
    </citation>
    <scope>NUCLEOTIDE SEQUENCE</scope>
    <source>
        <strain evidence="4">CBS 304.34</strain>
    </source>
</reference>
<evidence type="ECO:0000256" key="1">
    <source>
        <dbReference type="SAM" id="MobiDB-lite"/>
    </source>
</evidence>
<evidence type="ECO:0008006" key="5">
    <source>
        <dbReference type="Google" id="ProtNLM"/>
    </source>
</evidence>
<evidence type="ECO:0000313" key="2">
    <source>
        <dbReference type="EMBL" id="KAF2808753.1"/>
    </source>
</evidence>
<dbReference type="GO" id="GO:0000724">
    <property type="term" value="P:double-strand break repair via homologous recombination"/>
    <property type="evidence" value="ECO:0007669"/>
    <property type="project" value="TreeGrafter"/>
</dbReference>
<accession>A0A6A6YJP6</accession>
<feature type="compositionally biased region" description="Basic residues" evidence="1">
    <location>
        <begin position="264"/>
        <end position="278"/>
    </location>
</feature>
<feature type="region of interest" description="Disordered" evidence="1">
    <location>
        <begin position="670"/>
        <end position="713"/>
    </location>
</feature>
<gene>
    <name evidence="2 4" type="ORF">BDZ99DRAFT_390038</name>
</gene>
<dbReference type="InterPro" id="IPR019021">
    <property type="entry name" value="Mms22"/>
</dbReference>
<reference evidence="4" key="3">
    <citation type="submission" date="2025-04" db="UniProtKB">
        <authorList>
            <consortium name="RefSeq"/>
        </authorList>
    </citation>
    <scope>IDENTIFICATION</scope>
    <source>
        <strain evidence="4">CBS 304.34</strain>
    </source>
</reference>
<dbReference type="RefSeq" id="XP_033575717.1">
    <property type="nucleotide sequence ID" value="XM_033715667.1"/>
</dbReference>
<dbReference type="PANTHER" id="PTHR28122:SF1">
    <property type="entry name" value="E3 UBIQUITIN-PROTEIN LIGASE SUBSTRATE RECEPTOR MMS22"/>
    <property type="match status" value="1"/>
</dbReference>
<feature type="region of interest" description="Disordered" evidence="1">
    <location>
        <begin position="170"/>
        <end position="238"/>
    </location>
</feature>
<feature type="compositionally biased region" description="Basic and acidic residues" evidence="1">
    <location>
        <begin position="521"/>
        <end position="535"/>
    </location>
</feature>
<proteinExistence type="predicted"/>
<dbReference type="Proteomes" id="UP000504636">
    <property type="component" value="Unplaced"/>
</dbReference>
<dbReference type="GO" id="GO:0035361">
    <property type="term" value="C:Cul8-RING ubiquitin ligase complex"/>
    <property type="evidence" value="ECO:0007669"/>
    <property type="project" value="TreeGrafter"/>
</dbReference>
<name>A0A6A6YJP6_9PEZI</name>
<dbReference type="EMBL" id="MU003702">
    <property type="protein sequence ID" value="KAF2808753.1"/>
    <property type="molecule type" value="Genomic_DNA"/>
</dbReference>
<keyword evidence="3" id="KW-1185">Reference proteome</keyword>
<protein>
    <recommendedName>
        <fullName evidence="5">Mus7/MMS22 family-domain-containing protein</fullName>
    </recommendedName>
</protein>
<feature type="region of interest" description="Disordered" evidence="1">
    <location>
        <begin position="43"/>
        <end position="102"/>
    </location>
</feature>
<sequence length="2012" mass="227548">QQTYGRTFRRRNPIQLHPYLLEGERYRQTLKSRGVRPIFVASESSTSRLNPDAVETQERDFQPLEETPPSSPVRRARSPKVNPTPRTSNPQEGIGSPFYLALDDDDELPDVEKLRLPQKTIRTIPLSKPARALENSGGDIFDIPPSPPRVNQLVSSPVKFATRVFRMPDGSIVNGLPTPITSSESKPTNQQPIDSESESDTPPRSVLKSRSRLSRHPTIVVESSSSSDLSGSESGKSDISLKKVKRRIKGVLPASWLKLDRQAQLKRQKSTSPQRPRHKSPEKFELQRGIARRITRLPTAIARLSASEELSGYALTVSDDSDTASIAADVQLSNSPEPHSYVTERNVSSTMNDSMIDDVMEDNRIDYMLPSTSKPRSYGVKRRKKQLMLADSYGLPGKRLKVSISNGQSHSLVKPASGQQRPRKKTALLGKPRNSRPKPPRLSILDSHQTRGESTDEVPRFIRLAARQARRQRDRGRQSPSHKAVRLQTLEDTEDANEVLHQWRAGTLKPRSKSPHSTSLRYERQPLTDRDDNKQQRQLPDPLPKSTYLDSIQPGVESRRNMEFKSVSRLRQTRLDLVSSRRTNAALNSSLVEMRTYKAPNRRLHHPQKLFRPPPYRNAQLESLEAEFDLAHRNSAFQRQLSRANLQFSNQLRFGDTTSNPQLSRFLADDDASSISPGTEHESRGHQNSNNISQQLTKPPLRISRKRPSTRLDVEAREYRQPSHPLPVHVNSQSIEIIEDDSPQLFLQGLGPFGTRYAEDFDVFPLDVGTYFHQSTFVGSGELGSCLHIDQRNLDLSVTHKTLIHLAQDLWCSAWTEEVSSALTTKFQDLSSQLDQVMQTSMAEEAQNTAIQLLSSTSILLRQVISYFSISLHFLDPIDRSWSVTTMFEILDQNYMALSPAQNRSRSAAVVSAPVARQKARALSYLLVLAAQVVRVADNKTIEETTKLKLDTLVKTVSTSLISTAIRQGQEEIRTYPEDSRHRQQREAGIRDDKTYVQCIVVAMQTLSCLHKPGVGFWDIVNDNFLPKISAFNRISQFEHVWSDTFMLLPFGEFDIKGILQVGSRFVHTSENWGFVKAMLNRLFLLYPETSKGYNSSLNTYVRAVLSRCCTLISSWGWKRCESILGAMFDFFAKNKLSLLRHEEGLGSPKFLGMLAEHPSLQVQPDDRSFTIFLKCLALGLKGMQGIYTDKKIRNIVYRSIPNHGRTYRKDESIRQEDLDALRNHHDILCTLYWASPIQCRPRLDLLRELVDHASSHREACRLSVRAWSDLLRFQLSTGEPYESLLPFALWYKDIMKHSISQYRMARTEAESQYGSAKIRGDDIIPLEVLQSTIRKNQNQVLATLRDAVAGLRNAIGFSHDEHNFTSFLRDASAIENLDLFDVTNPRSNDVVIETLAVFEQHAKHRKAQHAEKNFPSDNEESQDYGDVPDFDDFYDVTADTNQQTNDSNPLDFIHTPLWHLLSNCFGAEASPGDTMLTKAVDTWTAVAQWQVDLGKRTWHDYVRSFSVVSWHQLRDTEQSRKFAPYFMSSVITSDPNAYQECRPEFISAWVLSLVDRESMLKFQHVLTSVLVNADPRNPLLKNLPFLRESSTGEITITAATFRERRISLISSLLANMRDCYEGTMRDNQKELVNTRSEYTALLKDMMSAMKRNYLELQRCGAPLKGAYVEFVQTVVQFLQQYTSHICLVDRFFTDSVAFPLPTTDPTYVVGRLGSYSLKLADPRTTKQLSTFIQTVSERAAVDNQQSYLLKQLCTATSSAYESGDASRPTLRHVLLQDIFPAYVGVSLKSATGWIVASPILQASCQIFQDLFYQFSVSDEKSIQSCLEMIRSTLGGIYEAAQLLIDHAGLLEQAHTRRVVTLVLRAITALLPLLDYIHASTGKAANVVPFILYFRRFSIFVAQTVVGRDVALAPSVDCDVPDEAAPISKLRVFCTQELDKAMTNWAKVADSYYVVRGNARKEVSVHLGTIEEEGEQMLDAIEGFLVASGRTRGMGVEQGERRREARATNLIV</sequence>
<feature type="compositionally biased region" description="Low complexity" evidence="1">
    <location>
        <begin position="222"/>
        <end position="234"/>
    </location>
</feature>